<dbReference type="CDD" id="cd01045">
    <property type="entry name" value="Ferritin_like_AB"/>
    <property type="match status" value="1"/>
</dbReference>
<dbReference type="InterPro" id="IPR012347">
    <property type="entry name" value="Ferritin-like"/>
</dbReference>
<dbReference type="STRING" id="1238182.C882_1198"/>
<sequence>MAQDTPPVTFDSVPAIERPEDLFAVATAMEREAARRYDQLAERMDDIDVPDLAALFRRLKAMESEHEEGIQAWATRAEVEPEQRLSFTWDMAEGIAEAALADAGGAESLTSYKALQLAVRNEERAFAFYANVAAKSSDPTVREYAERMADEELHHVALLRLERRHAWRAEHGGSSPSQAPDVDTVEDLATWLADRDAEAAARHRMSAAVARLSGDPETAALLEDMAAKRDPQSAPATDADLGDAVSLVQMLRHEIRLGSEEYDMLMRVVDRAQDEAVLALAQEAVAGTIARLAALRDRMASLEAASERDPRV</sequence>
<dbReference type="SUPFAM" id="SSF47240">
    <property type="entry name" value="Ferritin-like"/>
    <property type="match status" value="1"/>
</dbReference>
<dbReference type="AlphaFoldDB" id="K9GST0"/>
<dbReference type="eggNOG" id="COG1633">
    <property type="taxonomic scope" value="Bacteria"/>
</dbReference>
<evidence type="ECO:0000313" key="2">
    <source>
        <dbReference type="EMBL" id="EKV28197.1"/>
    </source>
</evidence>
<protein>
    <submittedName>
        <fullName evidence="2">Rubrerythrin</fullName>
    </submittedName>
</protein>
<dbReference type="PATRIC" id="fig|1238182.3.peg.3412"/>
<dbReference type="Gene3D" id="1.20.1260.10">
    <property type="match status" value="1"/>
</dbReference>
<accession>K9GST0</accession>
<evidence type="ECO:0000259" key="1">
    <source>
        <dbReference type="Pfam" id="PF02915"/>
    </source>
</evidence>
<dbReference type="GO" id="GO:0016491">
    <property type="term" value="F:oxidoreductase activity"/>
    <property type="evidence" value="ECO:0007669"/>
    <property type="project" value="InterPro"/>
</dbReference>
<dbReference type="Pfam" id="PF02915">
    <property type="entry name" value="Rubrerythrin"/>
    <property type="match status" value="1"/>
</dbReference>
<dbReference type="InterPro" id="IPR009078">
    <property type="entry name" value="Ferritin-like_SF"/>
</dbReference>
<proteinExistence type="predicted"/>
<gene>
    <name evidence="2" type="ORF">C882_1198</name>
</gene>
<dbReference type="OrthoDB" id="6057955at2"/>
<dbReference type="EMBL" id="ANHY01000017">
    <property type="protein sequence ID" value="EKV28197.1"/>
    <property type="molecule type" value="Genomic_DNA"/>
</dbReference>
<dbReference type="InterPro" id="IPR003251">
    <property type="entry name" value="Rr_diiron-bd_dom"/>
</dbReference>
<comment type="caution">
    <text evidence="2">The sequence shown here is derived from an EMBL/GenBank/DDBJ whole genome shotgun (WGS) entry which is preliminary data.</text>
</comment>
<dbReference type="GO" id="GO:0046872">
    <property type="term" value="F:metal ion binding"/>
    <property type="evidence" value="ECO:0007669"/>
    <property type="project" value="InterPro"/>
</dbReference>
<evidence type="ECO:0000313" key="3">
    <source>
        <dbReference type="Proteomes" id="UP000009881"/>
    </source>
</evidence>
<organism evidence="2 3">
    <name type="scientific">Caenispirillum salinarum AK4</name>
    <dbReference type="NCBI Taxonomy" id="1238182"/>
    <lineage>
        <taxon>Bacteria</taxon>
        <taxon>Pseudomonadati</taxon>
        <taxon>Pseudomonadota</taxon>
        <taxon>Alphaproteobacteria</taxon>
        <taxon>Rhodospirillales</taxon>
        <taxon>Novispirillaceae</taxon>
        <taxon>Caenispirillum</taxon>
    </lineage>
</organism>
<dbReference type="RefSeq" id="WP_009541854.1">
    <property type="nucleotide sequence ID" value="NZ_ANHY01000017.1"/>
</dbReference>
<name>K9GST0_9PROT</name>
<keyword evidence="3" id="KW-1185">Reference proteome</keyword>
<reference evidence="2 3" key="1">
    <citation type="journal article" date="2013" name="Genome Announc.">
        <title>Draft Genome Sequence of an Alphaproteobacterium, Caenispirillum salinarum AK4(T), Isolated from a Solar Saltern.</title>
        <authorList>
            <person name="Khatri I."/>
            <person name="Singh A."/>
            <person name="Korpole S."/>
            <person name="Pinnaka A.K."/>
            <person name="Subramanian S."/>
        </authorList>
    </citation>
    <scope>NUCLEOTIDE SEQUENCE [LARGE SCALE GENOMIC DNA]</scope>
    <source>
        <strain evidence="2 3">AK4</strain>
    </source>
</reference>
<dbReference type="Proteomes" id="UP000009881">
    <property type="component" value="Unassembled WGS sequence"/>
</dbReference>
<feature type="domain" description="Rubrerythrin diiron-binding" evidence="1">
    <location>
        <begin position="23"/>
        <end position="160"/>
    </location>
</feature>